<dbReference type="PANTHER" id="PTHR43747">
    <property type="entry name" value="FAD-BINDING PROTEIN"/>
    <property type="match status" value="1"/>
</dbReference>
<protein>
    <submittedName>
        <fullName evidence="3">Putative halogenase</fullName>
    </submittedName>
</protein>
<dbReference type="STRING" id="391625.PPSIR1_27278"/>
<evidence type="ECO:0000313" key="4">
    <source>
        <dbReference type="Proteomes" id="UP000005801"/>
    </source>
</evidence>
<accession>A6G4M0</accession>
<evidence type="ECO:0000256" key="2">
    <source>
        <dbReference type="ARBA" id="ARBA00023033"/>
    </source>
</evidence>
<dbReference type="InterPro" id="IPR006905">
    <property type="entry name" value="Flavin_halogenase"/>
</dbReference>
<dbReference type="PANTHER" id="PTHR43747:SF5">
    <property type="entry name" value="FAD-BINDING DOMAIN-CONTAINING PROTEIN"/>
    <property type="match status" value="1"/>
</dbReference>
<dbReference type="InterPro" id="IPR050816">
    <property type="entry name" value="Flavin-dep_Halogenase_NPB"/>
</dbReference>
<organism evidence="3 4">
    <name type="scientific">Plesiocystis pacifica SIR-1</name>
    <dbReference type="NCBI Taxonomy" id="391625"/>
    <lineage>
        <taxon>Bacteria</taxon>
        <taxon>Pseudomonadati</taxon>
        <taxon>Myxococcota</taxon>
        <taxon>Polyangia</taxon>
        <taxon>Nannocystales</taxon>
        <taxon>Nannocystaceae</taxon>
        <taxon>Plesiocystis</taxon>
    </lineage>
</organism>
<dbReference type="AlphaFoldDB" id="A6G4M0"/>
<keyword evidence="4" id="KW-1185">Reference proteome</keyword>
<dbReference type="Gene3D" id="3.50.50.60">
    <property type="entry name" value="FAD/NAD(P)-binding domain"/>
    <property type="match status" value="1"/>
</dbReference>
<sequence>MAATILAHKGHSVLIIDGAAHPKFAIGESTVPLTSQTFEHLAAQTGIPELLTLARGPQGIREKIGTTCGIKRAFCFLYHREGEENRPEENNLFGNVWRDENHLYRQDVDTYIFRAALRYGADALENTRVSSVELDDDGVTVSTVKGQRFRARYLIDGSGPRSPFIKQHELAERPTSLRTNTRTIFTHMTDVKSYDDCVDNPFSQPWSTGTNHHVFDGGWFWVIAFDNWEGATNKVASVGLTLDADRYPPRDDVSPEEEFAEFVGKYPSIARQFEDARAVRPWIRAPKIQHSSRQCVGDRYCLMAHSYGFVDPLYSIGLIMTVTAVSKLVDPLCKALETDEFAREDFLDVEKAMVRRLRYADMLIYGSYKSWSNYNLWNAWVRLWAIGLHALESIFASHLMMGKYSKYELVEDYITSEYEPQGYKALIEAGYASISAYADGTIDADACAKQLWKLIEDYDFEVRLRPEPEFDGVEWAMRTPDVHDLFLGVPENHERWRKEQVDPWIPSDTPA</sequence>
<gene>
    <name evidence="3" type="ORF">PPSIR1_27278</name>
</gene>
<dbReference type="EMBL" id="ABCS01000022">
    <property type="protein sequence ID" value="EDM79140.1"/>
    <property type="molecule type" value="Genomic_DNA"/>
</dbReference>
<name>A6G4M0_9BACT</name>
<reference evidence="3 4" key="1">
    <citation type="submission" date="2007-06" db="EMBL/GenBank/DDBJ databases">
        <authorList>
            <person name="Shimkets L."/>
            <person name="Ferriera S."/>
            <person name="Johnson J."/>
            <person name="Kravitz S."/>
            <person name="Beeson K."/>
            <person name="Sutton G."/>
            <person name="Rogers Y.-H."/>
            <person name="Friedman R."/>
            <person name="Frazier M."/>
            <person name="Venter J.C."/>
        </authorList>
    </citation>
    <scope>NUCLEOTIDE SEQUENCE [LARGE SCALE GENOMIC DNA]</scope>
    <source>
        <strain evidence="3 4">SIR-1</strain>
    </source>
</reference>
<evidence type="ECO:0000313" key="3">
    <source>
        <dbReference type="EMBL" id="EDM79140.1"/>
    </source>
</evidence>
<dbReference type="GO" id="GO:0004497">
    <property type="term" value="F:monooxygenase activity"/>
    <property type="evidence" value="ECO:0007669"/>
    <property type="project" value="UniProtKB-KW"/>
</dbReference>
<keyword evidence="2" id="KW-0503">Monooxygenase</keyword>
<proteinExistence type="predicted"/>
<evidence type="ECO:0000256" key="1">
    <source>
        <dbReference type="ARBA" id="ARBA00023002"/>
    </source>
</evidence>
<dbReference type="SUPFAM" id="SSF51905">
    <property type="entry name" value="FAD/NAD(P)-binding domain"/>
    <property type="match status" value="1"/>
</dbReference>
<dbReference type="Proteomes" id="UP000005801">
    <property type="component" value="Unassembled WGS sequence"/>
</dbReference>
<dbReference type="InterPro" id="IPR036188">
    <property type="entry name" value="FAD/NAD-bd_sf"/>
</dbReference>
<comment type="caution">
    <text evidence="3">The sequence shown here is derived from an EMBL/GenBank/DDBJ whole genome shotgun (WGS) entry which is preliminary data.</text>
</comment>
<dbReference type="Pfam" id="PF04820">
    <property type="entry name" value="Trp_halogenase"/>
    <property type="match status" value="1"/>
</dbReference>
<keyword evidence="1" id="KW-0560">Oxidoreductase</keyword>
<dbReference type="eggNOG" id="COG0644">
    <property type="taxonomic scope" value="Bacteria"/>
</dbReference>